<keyword evidence="1" id="KW-0472">Membrane</keyword>
<gene>
    <name evidence="2" type="ORF">C5F50_05300</name>
</gene>
<protein>
    <submittedName>
        <fullName evidence="2">Uncharacterized protein</fullName>
    </submittedName>
</protein>
<dbReference type="AlphaFoldDB" id="A0A7D5M7U3"/>
<dbReference type="Proteomes" id="UP000509478">
    <property type="component" value="Chromosome"/>
</dbReference>
<dbReference type="EMBL" id="CP026995">
    <property type="protein sequence ID" value="QLH06548.1"/>
    <property type="molecule type" value="Genomic_DNA"/>
</dbReference>
<keyword evidence="1" id="KW-0812">Transmembrane</keyword>
<dbReference type="RefSeq" id="WP_179372635.1">
    <property type="nucleotide sequence ID" value="NZ_CP026995.1"/>
</dbReference>
<reference evidence="2 3" key="1">
    <citation type="submission" date="2018-02" db="EMBL/GenBank/DDBJ databases">
        <title>Complete genome of Nitrosopumilus ureaphilus PS0.</title>
        <authorList>
            <person name="Qin W."/>
            <person name="Zheng Y."/>
            <person name="Stahl D.A."/>
        </authorList>
    </citation>
    <scope>NUCLEOTIDE SEQUENCE [LARGE SCALE GENOMIC DNA]</scope>
    <source>
        <strain evidence="2 3">PS0</strain>
    </source>
</reference>
<feature type="transmembrane region" description="Helical" evidence="1">
    <location>
        <begin position="68"/>
        <end position="86"/>
    </location>
</feature>
<evidence type="ECO:0000313" key="2">
    <source>
        <dbReference type="EMBL" id="QLH06548.1"/>
    </source>
</evidence>
<name>A0A7D5M7U3_9ARCH</name>
<organism evidence="2 3">
    <name type="scientific">Nitrosopumilus ureiphilus</name>
    <dbReference type="NCBI Taxonomy" id="1470067"/>
    <lineage>
        <taxon>Archaea</taxon>
        <taxon>Nitrososphaerota</taxon>
        <taxon>Nitrososphaeria</taxon>
        <taxon>Nitrosopumilales</taxon>
        <taxon>Nitrosopumilaceae</taxon>
        <taxon>Nitrosopumilus</taxon>
    </lineage>
</organism>
<dbReference type="OrthoDB" id="3055at2157"/>
<feature type="transmembrane region" description="Helical" evidence="1">
    <location>
        <begin position="34"/>
        <end position="56"/>
    </location>
</feature>
<feature type="transmembrane region" description="Helical" evidence="1">
    <location>
        <begin position="98"/>
        <end position="116"/>
    </location>
</feature>
<proteinExistence type="predicted"/>
<dbReference type="KEGG" id="nue:C5F50_05300"/>
<accession>A0A7D5M7U3</accession>
<keyword evidence="1" id="KW-1133">Transmembrane helix</keyword>
<evidence type="ECO:0000313" key="3">
    <source>
        <dbReference type="Proteomes" id="UP000509478"/>
    </source>
</evidence>
<sequence>MFNSQLSFLSKISLQLDYFNPFDDPIDIVTQDDLVAGSVTVAIACFSILLTIMAISAYKKTRMSQLKFIAVAFSLFTIYLGIEALQELLPFDDDSFDLVLSVIMLGILISFFFGIMRKKKNHLEKP</sequence>
<dbReference type="GeneID" id="56067470"/>
<evidence type="ECO:0000256" key="1">
    <source>
        <dbReference type="SAM" id="Phobius"/>
    </source>
</evidence>
<keyword evidence="3" id="KW-1185">Reference proteome</keyword>